<name>A5BSJ1_VITVI</name>
<dbReference type="AlphaFoldDB" id="A5BSJ1"/>
<sequence>MAIYGLHMGDMGWIWERWAAYGRDMRCIWEIWVTYGCAGRVMAVYGLHELHQLVATQLLFHPFGQSKLEKIGLENEHMGCVMVVSCMWAAYGLWDGRELHVGCMDSCVVAMRGLRATWVAMWWP</sequence>
<reference evidence="1" key="1">
    <citation type="journal article" date="2007" name="PLoS ONE">
        <title>The first genome sequence of an elite grapevine cultivar (Pinot noir Vitis vinifera L.): coping with a highly heterozygous genome.</title>
        <authorList>
            <person name="Velasco R."/>
            <person name="Zharkikh A."/>
            <person name="Troggio M."/>
            <person name="Cartwright D.A."/>
            <person name="Cestaro A."/>
            <person name="Pruss D."/>
            <person name="Pindo M."/>
            <person name="FitzGerald L.M."/>
            <person name="Vezzulli S."/>
            <person name="Reid J."/>
            <person name="Malacarne G."/>
            <person name="Iliev D."/>
            <person name="Coppola G."/>
            <person name="Wardell B."/>
            <person name="Micheletti D."/>
            <person name="Macalma T."/>
            <person name="Facci M."/>
            <person name="Mitchell J.T."/>
            <person name="Perazzolli M."/>
            <person name="Eldredge G."/>
            <person name="Gatto P."/>
            <person name="Oyzerski R."/>
            <person name="Moretto M."/>
            <person name="Gutin N."/>
            <person name="Stefanini M."/>
            <person name="Chen Y."/>
            <person name="Segala C."/>
            <person name="Davenport C."/>
            <person name="Dematte L."/>
            <person name="Mraz A."/>
            <person name="Battilana J."/>
            <person name="Stormo K."/>
            <person name="Costa F."/>
            <person name="Tao Q."/>
            <person name="Si-Ammour A."/>
            <person name="Harkins T."/>
            <person name="Lackey A."/>
            <person name="Perbost C."/>
            <person name="Taillon B."/>
            <person name="Stella A."/>
            <person name="Solovyev V."/>
            <person name="Fawcett J.A."/>
            <person name="Sterck L."/>
            <person name="Vandepoele K."/>
            <person name="Grando S.M."/>
            <person name="Toppo S."/>
            <person name="Moser C."/>
            <person name="Lanchbury J."/>
            <person name="Bogden R."/>
            <person name="Skolnick M."/>
            <person name="Sgaramella V."/>
            <person name="Bhatnagar S.K."/>
            <person name="Fontana P."/>
            <person name="Gutin A."/>
            <person name="Van de Peer Y."/>
            <person name="Salamini F."/>
            <person name="Viola R."/>
        </authorList>
    </citation>
    <scope>NUCLEOTIDE SEQUENCE</scope>
</reference>
<accession>A5BSJ1</accession>
<dbReference type="EMBL" id="AM469488">
    <property type="protein sequence ID" value="CAN77243.1"/>
    <property type="molecule type" value="Genomic_DNA"/>
</dbReference>
<evidence type="ECO:0000313" key="1">
    <source>
        <dbReference type="EMBL" id="CAN77243.1"/>
    </source>
</evidence>
<organism evidence="1">
    <name type="scientific">Vitis vinifera</name>
    <name type="common">Grape</name>
    <dbReference type="NCBI Taxonomy" id="29760"/>
    <lineage>
        <taxon>Eukaryota</taxon>
        <taxon>Viridiplantae</taxon>
        <taxon>Streptophyta</taxon>
        <taxon>Embryophyta</taxon>
        <taxon>Tracheophyta</taxon>
        <taxon>Spermatophyta</taxon>
        <taxon>Magnoliopsida</taxon>
        <taxon>eudicotyledons</taxon>
        <taxon>Gunneridae</taxon>
        <taxon>Pentapetalae</taxon>
        <taxon>rosids</taxon>
        <taxon>Vitales</taxon>
        <taxon>Vitaceae</taxon>
        <taxon>Viteae</taxon>
        <taxon>Vitis</taxon>
    </lineage>
</organism>
<gene>
    <name evidence="1" type="ORF">VITISV_035170</name>
</gene>
<proteinExistence type="predicted"/>
<protein>
    <submittedName>
        <fullName evidence="1">Uncharacterized protein</fullName>
    </submittedName>
</protein>